<name>A0A9R1CBT8_9BACT</name>
<feature type="transmembrane region" description="Helical" evidence="1">
    <location>
        <begin position="34"/>
        <end position="55"/>
    </location>
</feature>
<comment type="caution">
    <text evidence="2">The sequence shown here is derived from an EMBL/GenBank/DDBJ whole genome shotgun (WGS) entry which is preliminary data.</text>
</comment>
<dbReference type="GeneID" id="72466270"/>
<protein>
    <submittedName>
        <fullName evidence="2">Uncharacterized protein</fullName>
    </submittedName>
</protein>
<gene>
    <name evidence="2" type="ORF">PRLR5076_25370</name>
</gene>
<keyword evidence="1" id="KW-0812">Transmembrane</keyword>
<dbReference type="Proteomes" id="UP000825483">
    <property type="component" value="Unassembled WGS sequence"/>
</dbReference>
<feature type="transmembrane region" description="Helical" evidence="1">
    <location>
        <begin position="62"/>
        <end position="81"/>
    </location>
</feature>
<evidence type="ECO:0000313" key="3">
    <source>
        <dbReference type="Proteomes" id="UP000825483"/>
    </source>
</evidence>
<keyword evidence="1" id="KW-0472">Membrane</keyword>
<sequence length="144" mass="15309">MKSKLSIFFAILFWGSIWGIIEATIGWALHATQLHHGTSNILFAFGIFCMLSAAGRSGKGSVAVMLTAVVAAVIKLADFLLPGVEGGVLHPAMYILLEGAMMAIFCQAFSFRPRFKANPAVALWESRLAVPAFAVAVALTLIVG</sequence>
<dbReference type="RefSeq" id="WP_223928636.1">
    <property type="nucleotide sequence ID" value="NZ_BPTU01000002.1"/>
</dbReference>
<feature type="transmembrane region" description="Helical" evidence="1">
    <location>
        <begin position="7"/>
        <end position="28"/>
    </location>
</feature>
<feature type="transmembrane region" description="Helical" evidence="1">
    <location>
        <begin position="93"/>
        <end position="111"/>
    </location>
</feature>
<keyword evidence="3" id="KW-1185">Reference proteome</keyword>
<dbReference type="EMBL" id="BPUB01000002">
    <property type="protein sequence ID" value="GJG59686.1"/>
    <property type="molecule type" value="Genomic_DNA"/>
</dbReference>
<dbReference type="AlphaFoldDB" id="A0A9R1CBT8"/>
<accession>A0A9R1CBT8</accession>
<organism evidence="2 3">
    <name type="scientific">Prevotella lacticifex</name>
    <dbReference type="NCBI Taxonomy" id="2854755"/>
    <lineage>
        <taxon>Bacteria</taxon>
        <taxon>Pseudomonadati</taxon>
        <taxon>Bacteroidota</taxon>
        <taxon>Bacteroidia</taxon>
        <taxon>Bacteroidales</taxon>
        <taxon>Prevotellaceae</taxon>
        <taxon>Prevotella</taxon>
    </lineage>
</organism>
<evidence type="ECO:0000256" key="1">
    <source>
        <dbReference type="SAM" id="Phobius"/>
    </source>
</evidence>
<evidence type="ECO:0000313" key="2">
    <source>
        <dbReference type="EMBL" id="GJG59686.1"/>
    </source>
</evidence>
<keyword evidence="1" id="KW-1133">Transmembrane helix</keyword>
<reference evidence="2" key="1">
    <citation type="journal article" date="2022" name="Int. J. Syst. Evol. Microbiol.">
        <title>Prevotella lacticifex sp. nov., isolated from the rumen of cows.</title>
        <authorList>
            <person name="Shinkai T."/>
            <person name="Ikeyama N."/>
            <person name="Kumagai M."/>
            <person name="Ohmori H."/>
            <person name="Sakamoto M."/>
            <person name="Ohkuma M."/>
            <person name="Mitsumori M."/>
        </authorList>
    </citation>
    <scope>NUCLEOTIDE SEQUENCE</scope>
    <source>
        <strain evidence="2">R5076</strain>
    </source>
</reference>
<feature type="transmembrane region" description="Helical" evidence="1">
    <location>
        <begin position="123"/>
        <end position="143"/>
    </location>
</feature>
<proteinExistence type="predicted"/>